<dbReference type="EMBL" id="CCNE01000012">
    <property type="protein sequence ID" value="CDX54742.1"/>
    <property type="molecule type" value="Genomic_DNA"/>
</dbReference>
<feature type="domain" description="CD-NTase associated protein 4-like DNA endonuclease" evidence="2">
    <location>
        <begin position="24"/>
        <end position="151"/>
    </location>
</feature>
<name>A0A090G8F9_MESPL</name>
<organism evidence="3 4">
    <name type="scientific">Mesorhizobium plurifarium</name>
    <dbReference type="NCBI Taxonomy" id="69974"/>
    <lineage>
        <taxon>Bacteria</taxon>
        <taxon>Pseudomonadati</taxon>
        <taxon>Pseudomonadota</taxon>
        <taxon>Alphaproteobacteria</taxon>
        <taxon>Hyphomicrobiales</taxon>
        <taxon>Phyllobacteriaceae</taxon>
        <taxon>Mesorhizobium</taxon>
    </lineage>
</organism>
<evidence type="ECO:0000313" key="4">
    <source>
        <dbReference type="Proteomes" id="UP000046122"/>
    </source>
</evidence>
<dbReference type="InterPro" id="IPR025382">
    <property type="entry name" value="Cap4-like_endonuclease_dom"/>
</dbReference>
<accession>A0A090G8F9</accession>
<proteinExistence type="predicted"/>
<dbReference type="Pfam" id="PF14130">
    <property type="entry name" value="Cap4_nuclease"/>
    <property type="match status" value="1"/>
</dbReference>
<sequence length="425" mass="46963">MRSGDIQLQEGKLPPRLKETASGDPGDETERNFRYQHQYGVVLLTAVRRGTLNYVALYCEHHEDFLAERPDGLFDGYQIKTSRPENGAWTLTSAALTKSIGRFVDLMTAFPDQVGRFVFVSNSDVDSVTPASTDDKRRGRCPGLMLDHVKSCSDADAMRPPFRNTFDALAAELGADKAQLFEVLRRLETVKGPSREDFDAALAQEHIGGLTECAHLAPGPLRELCNDLVARFHRAASLFVVDPDRHLAKIPSGTTDDPVIAAKRIVIADVALVPMPKASGTFRYQGPPTISLGQPRPKRILEQKLERGGVGALVDYMKAREQAAEYHFLEEQAKDPVAAARQLRQVEEAVHGECLESYMARHTPGAPFGQAMFNDVSTRLRSLETQRKDLLGGAPYELLMGTAGLLTNDCRVWWSDRFQIDGGEG</sequence>
<evidence type="ECO:0000259" key="2">
    <source>
        <dbReference type="Pfam" id="PF14130"/>
    </source>
</evidence>
<dbReference type="Proteomes" id="UP000046122">
    <property type="component" value="Unassembled WGS sequence"/>
</dbReference>
<reference evidence="3 4" key="1">
    <citation type="submission" date="2014-08" db="EMBL/GenBank/DDBJ databases">
        <authorList>
            <person name="Moulin Lionel"/>
        </authorList>
    </citation>
    <scope>NUCLEOTIDE SEQUENCE [LARGE SCALE GENOMIC DNA]</scope>
</reference>
<evidence type="ECO:0000313" key="3">
    <source>
        <dbReference type="EMBL" id="CDX54742.1"/>
    </source>
</evidence>
<gene>
    <name evidence="3" type="ORF">MPL3365_20150</name>
</gene>
<dbReference type="GO" id="GO:0004518">
    <property type="term" value="F:nuclease activity"/>
    <property type="evidence" value="ECO:0007669"/>
    <property type="project" value="InterPro"/>
</dbReference>
<evidence type="ECO:0000256" key="1">
    <source>
        <dbReference type="SAM" id="MobiDB-lite"/>
    </source>
</evidence>
<protein>
    <recommendedName>
        <fullName evidence="2">CD-NTase associated protein 4-like DNA endonuclease domain-containing protein</fullName>
    </recommendedName>
</protein>
<feature type="region of interest" description="Disordered" evidence="1">
    <location>
        <begin position="1"/>
        <end position="30"/>
    </location>
</feature>
<dbReference type="AlphaFoldDB" id="A0A090G8F9"/>